<dbReference type="PROSITE" id="PS00871">
    <property type="entry name" value="CLPAB_2"/>
    <property type="match status" value="1"/>
</dbReference>
<evidence type="ECO:0000256" key="2">
    <source>
        <dbReference type="ARBA" id="ARBA00022840"/>
    </source>
</evidence>
<dbReference type="SMART" id="SM01086">
    <property type="entry name" value="ClpB_D2-small"/>
    <property type="match status" value="1"/>
</dbReference>
<dbReference type="Pfam" id="PF10431">
    <property type="entry name" value="ClpB_D2-small"/>
    <property type="match status" value="1"/>
</dbReference>
<evidence type="ECO:0000313" key="7">
    <source>
        <dbReference type="EMBL" id="STM59763.1"/>
    </source>
</evidence>
<evidence type="ECO:0000259" key="5">
    <source>
        <dbReference type="SMART" id="SM00382"/>
    </source>
</evidence>
<keyword evidence="2" id="KW-0067">ATP-binding</keyword>
<dbReference type="CDD" id="cd19499">
    <property type="entry name" value="RecA-like_ClpB_Hsp104-like"/>
    <property type="match status" value="1"/>
</dbReference>
<dbReference type="EMBL" id="UGEX01000005">
    <property type="protein sequence ID" value="STM59763.1"/>
    <property type="molecule type" value="Genomic_DNA"/>
</dbReference>
<reference evidence="7 8" key="1">
    <citation type="submission" date="2018-06" db="EMBL/GenBank/DDBJ databases">
        <authorList>
            <consortium name="Pathogen Informatics"/>
            <person name="Doyle S."/>
        </authorList>
    </citation>
    <scope>NUCLEOTIDE SEQUENCE [LARGE SCALE GENOMIC DNA]</scope>
    <source>
        <strain evidence="7 8">NCTC10429</strain>
    </source>
</reference>
<evidence type="ECO:0000313" key="8">
    <source>
        <dbReference type="Proteomes" id="UP000254088"/>
    </source>
</evidence>
<dbReference type="PANTHER" id="PTHR11638">
    <property type="entry name" value="ATP-DEPENDENT CLP PROTEASE"/>
    <property type="match status" value="1"/>
</dbReference>
<feature type="domain" description="AAA+ ATPase" evidence="5">
    <location>
        <begin position="18"/>
        <end position="164"/>
    </location>
</feature>
<dbReference type="Pfam" id="PF07724">
    <property type="entry name" value="AAA_2"/>
    <property type="match status" value="1"/>
</dbReference>
<feature type="domain" description="Clp ATPase C-terminal" evidence="6">
    <location>
        <begin position="192"/>
        <end position="283"/>
    </location>
</feature>
<evidence type="ECO:0000256" key="3">
    <source>
        <dbReference type="ARBA" id="ARBA00023186"/>
    </source>
</evidence>
<dbReference type="InterPro" id="IPR027417">
    <property type="entry name" value="P-loop_NTPase"/>
</dbReference>
<dbReference type="FunFam" id="3.40.50.300:FF:000025">
    <property type="entry name" value="ATP-dependent Clp protease subunit"/>
    <property type="match status" value="1"/>
</dbReference>
<name>A0A377E8Y3_ECOLX</name>
<evidence type="ECO:0000256" key="1">
    <source>
        <dbReference type="ARBA" id="ARBA00022741"/>
    </source>
</evidence>
<dbReference type="Gene3D" id="1.10.8.60">
    <property type="match status" value="1"/>
</dbReference>
<evidence type="ECO:0000259" key="6">
    <source>
        <dbReference type="SMART" id="SM01086"/>
    </source>
</evidence>
<dbReference type="Gene3D" id="3.40.50.300">
    <property type="entry name" value="P-loop containing nucleotide triphosphate hydrolases"/>
    <property type="match status" value="1"/>
</dbReference>
<keyword evidence="3" id="KW-0143">Chaperone</keyword>
<dbReference type="PRINTS" id="PR00300">
    <property type="entry name" value="CLPPROTEASEA"/>
</dbReference>
<dbReference type="Proteomes" id="UP000254088">
    <property type="component" value="Unassembled WGS sequence"/>
</dbReference>
<organism evidence="7 8">
    <name type="scientific">Escherichia coli</name>
    <dbReference type="NCBI Taxonomy" id="562"/>
    <lineage>
        <taxon>Bacteria</taxon>
        <taxon>Pseudomonadati</taxon>
        <taxon>Pseudomonadota</taxon>
        <taxon>Gammaproteobacteria</taxon>
        <taxon>Enterobacterales</taxon>
        <taxon>Enterobacteriaceae</taxon>
        <taxon>Escherichia</taxon>
    </lineage>
</organism>
<sequence length="325" mass="35814">MADAVRLSRAGLREGSKPVATFLFLGPTGVGKTELAKALAESIYGDEHALLRIDMSEYGERHTVARLVGAPPGYVGYDEGGQLTEKVRRKPYSVLLLDEIEKAHPDVYNILLQVFDDGRLTDGKGRVVDFTNTIIIATSNLGSDIIQRRLKARGAADEEYEKTKAEVMDVLRGHFRPEFLNRIDEIIVFHALGKEEIRHIVGLQLDRVARSAASQGVTLTFDQTLIDHFAEEGYKPEFGARELKRLIRSELETALAREMLGGGIGKGDHASARWDDKAERVVFERKEPLQTPAEPEQPDAAKATETPHGDAGKGSRKKKSASDAS</sequence>
<feature type="region of interest" description="Disordered" evidence="4">
    <location>
        <begin position="266"/>
        <end position="325"/>
    </location>
</feature>
<dbReference type="GO" id="GO:0005524">
    <property type="term" value="F:ATP binding"/>
    <property type="evidence" value="ECO:0007669"/>
    <property type="project" value="UniProtKB-KW"/>
</dbReference>
<dbReference type="InterPro" id="IPR003959">
    <property type="entry name" value="ATPase_AAA_core"/>
</dbReference>
<dbReference type="GO" id="GO:0016887">
    <property type="term" value="F:ATP hydrolysis activity"/>
    <property type="evidence" value="ECO:0007669"/>
    <property type="project" value="InterPro"/>
</dbReference>
<proteinExistence type="predicted"/>
<dbReference type="InterPro" id="IPR019489">
    <property type="entry name" value="Clp_ATPase_C"/>
</dbReference>
<dbReference type="InterPro" id="IPR028299">
    <property type="entry name" value="ClpA/B_CS2"/>
</dbReference>
<protein>
    <submittedName>
        <fullName evidence="7">Chaperone ATPase</fullName>
    </submittedName>
</protein>
<feature type="compositionally biased region" description="Basic and acidic residues" evidence="4">
    <location>
        <begin position="266"/>
        <end position="288"/>
    </location>
</feature>
<evidence type="ECO:0000256" key="4">
    <source>
        <dbReference type="SAM" id="MobiDB-lite"/>
    </source>
</evidence>
<accession>A0A377E8Y3</accession>
<dbReference type="InterPro" id="IPR003593">
    <property type="entry name" value="AAA+_ATPase"/>
</dbReference>
<dbReference type="SUPFAM" id="SSF52540">
    <property type="entry name" value="P-loop containing nucleoside triphosphate hydrolases"/>
    <property type="match status" value="1"/>
</dbReference>
<keyword evidence="1" id="KW-0547">Nucleotide-binding</keyword>
<dbReference type="GO" id="GO:0034605">
    <property type="term" value="P:cellular response to heat"/>
    <property type="evidence" value="ECO:0007669"/>
    <property type="project" value="TreeGrafter"/>
</dbReference>
<dbReference type="GO" id="GO:0005737">
    <property type="term" value="C:cytoplasm"/>
    <property type="evidence" value="ECO:0007669"/>
    <property type="project" value="TreeGrafter"/>
</dbReference>
<dbReference type="InterPro" id="IPR001270">
    <property type="entry name" value="ClpA/B"/>
</dbReference>
<dbReference type="AlphaFoldDB" id="A0A377E8Y3"/>
<gene>
    <name evidence="7" type="primary">clpB_4</name>
    <name evidence="7" type="ORF">NCTC10429_06421</name>
</gene>
<dbReference type="InterPro" id="IPR050130">
    <property type="entry name" value="ClpA_ClpB"/>
</dbReference>
<dbReference type="SMART" id="SM00382">
    <property type="entry name" value="AAA"/>
    <property type="match status" value="1"/>
</dbReference>
<dbReference type="PANTHER" id="PTHR11638:SF145">
    <property type="entry name" value="CLPA_B PROTEASE ATP BINDING SUBUNIT-RELATED"/>
    <property type="match status" value="1"/>
</dbReference>